<dbReference type="EMBL" id="JABVXQ010000008">
    <property type="protein sequence ID" value="KAF6094836.1"/>
    <property type="molecule type" value="Genomic_DNA"/>
</dbReference>
<dbReference type="AlphaFoldDB" id="A0A834DW17"/>
<evidence type="ECO:0000259" key="7">
    <source>
        <dbReference type="Pfam" id="PF11904"/>
    </source>
</evidence>
<gene>
    <name evidence="8" type="ORF">HJG60_011923</name>
</gene>
<proteinExistence type="predicted"/>
<dbReference type="PROSITE" id="PS50330">
    <property type="entry name" value="UIM"/>
    <property type="match status" value="2"/>
</dbReference>
<dbReference type="SMART" id="SM00726">
    <property type="entry name" value="UIM"/>
    <property type="match status" value="2"/>
</dbReference>
<evidence type="ECO:0000313" key="9">
    <source>
        <dbReference type="Proteomes" id="UP000664940"/>
    </source>
</evidence>
<evidence type="ECO:0000256" key="1">
    <source>
        <dbReference type="ARBA" id="ARBA00004236"/>
    </source>
</evidence>
<organism evidence="8 9">
    <name type="scientific">Phyllostomus discolor</name>
    <name type="common">pale spear-nosed bat</name>
    <dbReference type="NCBI Taxonomy" id="89673"/>
    <lineage>
        <taxon>Eukaryota</taxon>
        <taxon>Metazoa</taxon>
        <taxon>Chordata</taxon>
        <taxon>Craniata</taxon>
        <taxon>Vertebrata</taxon>
        <taxon>Euteleostomi</taxon>
        <taxon>Mammalia</taxon>
        <taxon>Eutheria</taxon>
        <taxon>Laurasiatheria</taxon>
        <taxon>Chiroptera</taxon>
        <taxon>Yangochiroptera</taxon>
        <taxon>Phyllostomidae</taxon>
        <taxon>Phyllostominae</taxon>
        <taxon>Phyllostomus</taxon>
    </lineage>
</organism>
<dbReference type="InterPro" id="IPR055285">
    <property type="entry name" value="ANKRD13_C"/>
</dbReference>
<evidence type="ECO:0000256" key="6">
    <source>
        <dbReference type="SAM" id="MobiDB-lite"/>
    </source>
</evidence>
<evidence type="ECO:0000256" key="3">
    <source>
        <dbReference type="ARBA" id="ARBA00022737"/>
    </source>
</evidence>
<evidence type="ECO:0000256" key="2">
    <source>
        <dbReference type="ARBA" id="ARBA00022475"/>
    </source>
</evidence>
<evidence type="ECO:0000256" key="4">
    <source>
        <dbReference type="ARBA" id="ARBA00023136"/>
    </source>
</evidence>
<keyword evidence="3" id="KW-0677">Repeat</keyword>
<dbReference type="PANTHER" id="PTHR12447">
    <property type="entry name" value="ANKYRIN REPEAT DOMAIN-CONTAINING PROTEIN 13"/>
    <property type="match status" value="1"/>
</dbReference>
<dbReference type="PANTHER" id="PTHR12447:SF3">
    <property type="entry name" value="ANKYRIN REPEAT DOMAIN-CONTAINING PROTEIN 13B"/>
    <property type="match status" value="1"/>
</dbReference>
<keyword evidence="5" id="KW-0175">Coiled coil</keyword>
<name>A0A834DW17_9CHIR</name>
<protein>
    <recommendedName>
        <fullName evidence="7">Ankyrin repeat domain-containing protein</fullName>
    </recommendedName>
</protein>
<dbReference type="Proteomes" id="UP000664940">
    <property type="component" value="Unassembled WGS sequence"/>
</dbReference>
<feature type="region of interest" description="Disordered" evidence="6">
    <location>
        <begin position="231"/>
        <end position="279"/>
    </location>
</feature>
<dbReference type="Pfam" id="PF11904">
    <property type="entry name" value="ANKRD13_C"/>
    <property type="match status" value="1"/>
</dbReference>
<sequence>MAGQASGTEKGSWAPPHVVQTLITQTLSQANPTAITAEEYFNPNFELGNRDMGRPMELTTKTQKFKAKLWLCEEHPLSLCEQVAPIIDLMAVSNALFAKLRDFITLRLPPGFPVKIEIPIFHILNARITFGNLNGCDEPVPSVRGSPSSETPSPGSDSSSVSSSSSTTSCRGCEISPALFEAPRGYSVLGGQRETATRDDDDDLLQFAIQQSLLEAGSEYDQVTIWEALTNSKPGTHPMSYEGRRQDSAPPTPQRQPATPTAVPSPRPSPSPGSCVFRSYDEQLRLAMELSAQEQEERRRRARQEEEELERILRLSLTEQ</sequence>
<keyword evidence="4" id="KW-0472">Membrane</keyword>
<keyword evidence="2" id="KW-1003">Cell membrane</keyword>
<feature type="region of interest" description="Disordered" evidence="6">
    <location>
        <begin position="139"/>
        <end position="169"/>
    </location>
</feature>
<dbReference type="InterPro" id="IPR021832">
    <property type="entry name" value="ANKRD13"/>
</dbReference>
<comment type="subcellular location">
    <subcellularLocation>
        <location evidence="1">Cell membrane</location>
    </subcellularLocation>
</comment>
<dbReference type="GO" id="GO:0005737">
    <property type="term" value="C:cytoplasm"/>
    <property type="evidence" value="ECO:0007669"/>
    <property type="project" value="TreeGrafter"/>
</dbReference>
<dbReference type="InterPro" id="IPR003903">
    <property type="entry name" value="UIM_dom"/>
</dbReference>
<comment type="caution">
    <text evidence="8">The sequence shown here is derived from an EMBL/GenBank/DDBJ whole genome shotgun (WGS) entry which is preliminary data.</text>
</comment>
<feature type="coiled-coil region" evidence="5">
    <location>
        <begin position="285"/>
        <end position="315"/>
    </location>
</feature>
<reference evidence="8 9" key="1">
    <citation type="journal article" date="2020" name="Nature">
        <title>Six reference-quality genomes reveal evolution of bat adaptations.</title>
        <authorList>
            <person name="Jebb D."/>
            <person name="Huang Z."/>
            <person name="Pippel M."/>
            <person name="Hughes G.M."/>
            <person name="Lavrichenko K."/>
            <person name="Devanna P."/>
            <person name="Winkler S."/>
            <person name="Jermiin L.S."/>
            <person name="Skirmuntt E.C."/>
            <person name="Katzourakis A."/>
            <person name="Burkitt-Gray L."/>
            <person name="Ray D.A."/>
            <person name="Sullivan K.A.M."/>
            <person name="Roscito J.G."/>
            <person name="Kirilenko B.M."/>
            <person name="Davalos L.M."/>
            <person name="Corthals A.P."/>
            <person name="Power M.L."/>
            <person name="Jones G."/>
            <person name="Ransome R.D."/>
            <person name="Dechmann D.K.N."/>
            <person name="Locatelli A.G."/>
            <person name="Puechmaille S.J."/>
            <person name="Fedrigo O."/>
            <person name="Jarvis E.D."/>
            <person name="Hiller M."/>
            <person name="Vernes S.C."/>
            <person name="Myers E.W."/>
            <person name="Teeling E.C."/>
        </authorList>
    </citation>
    <scope>NUCLEOTIDE SEQUENCE [LARGE SCALE GENOMIC DNA]</scope>
    <source>
        <strain evidence="8">Bat1K_MPI-CBG_1</strain>
    </source>
</reference>
<evidence type="ECO:0000313" key="8">
    <source>
        <dbReference type="EMBL" id="KAF6094836.1"/>
    </source>
</evidence>
<evidence type="ECO:0000256" key="5">
    <source>
        <dbReference type="SAM" id="Coils"/>
    </source>
</evidence>
<dbReference type="GO" id="GO:0005886">
    <property type="term" value="C:plasma membrane"/>
    <property type="evidence" value="ECO:0007669"/>
    <property type="project" value="UniProtKB-SubCell"/>
</dbReference>
<accession>A0A834DW17</accession>
<feature type="compositionally biased region" description="Low complexity" evidence="6">
    <location>
        <begin position="146"/>
        <end position="169"/>
    </location>
</feature>
<feature type="domain" description="Ankyrin repeat" evidence="7">
    <location>
        <begin position="24"/>
        <end position="187"/>
    </location>
</feature>